<dbReference type="SUPFAM" id="SSF82171">
    <property type="entry name" value="DPP6 N-terminal domain-like"/>
    <property type="match status" value="1"/>
</dbReference>
<dbReference type="Pfam" id="PF07064">
    <property type="entry name" value="RIC1"/>
    <property type="match status" value="1"/>
</dbReference>
<feature type="domain" description="RIC1 C-terminal alpha solenoid region" evidence="4">
    <location>
        <begin position="620"/>
        <end position="784"/>
    </location>
</feature>
<dbReference type="Gene3D" id="2.130.10.10">
    <property type="entry name" value="YVTN repeat-like/Quinoprotein amine dehydrogenase"/>
    <property type="match status" value="1"/>
</dbReference>
<comment type="subcellular location">
    <subcellularLocation>
        <location evidence="1">Membrane</location>
    </subcellularLocation>
</comment>
<keyword evidence="2" id="KW-0472">Membrane</keyword>
<accession>A0A4T0FIP3</accession>
<comment type="caution">
    <text evidence="5">The sequence shown here is derived from an EMBL/GenBank/DDBJ whole genome shotgun (WGS) entry which is preliminary data.</text>
</comment>
<dbReference type="GO" id="GO:0000139">
    <property type="term" value="C:Golgi membrane"/>
    <property type="evidence" value="ECO:0007669"/>
    <property type="project" value="TreeGrafter"/>
</dbReference>
<dbReference type="Pfam" id="PF25440">
    <property type="entry name" value="Beta-prop_RIC1_2nd"/>
    <property type="match status" value="1"/>
</dbReference>
<dbReference type="Proteomes" id="UP000310189">
    <property type="component" value="Unassembled WGS sequence"/>
</dbReference>
<sequence length="842" mass="95452">MSLTNTFKLHPNIKEHQLRLHKCYKIVDDIVSFDITYNDIIIATNNFIKTISIDKSVTEFAYRELDWLRNLSPITHITFSSHFNSFIFISQDGHAYYVHFDGRWRGHCVHAPPKQATVSAFNEQFSFISIGFVDGQVINYSLRPPNQPPIRSHTHSEKPSVGSVHELRWTHDGYALAIAYDKAWSIKSVYGRVLVPASDDLLSFIPNSSQRINKFQDRHVWGSSNICWGAQSLELYLLSKQSDQSHQIFSIPFAKSAVATQHSPDNTRYAFLQMSDKLLVYRGADQSDLSVINPESDVWESIKIPLAYLATQSPIRYSSISSDGKFIAVAGQTGLAHYSTKSQHWKLFGSEVDEQSFSVSGGMVWFNHILIASVVTETGENQVRLYSRDQELSSRLLLHTETIPSRILLTSLFENALLVFTADNTIHHFLITPTQDTVALTLANIISFQGVVSNPARVRGMSWMIPPSQRKLGDPADDLTVATIIFLIDGKLVLLRPRRIAHDQVKYDMQVLSDGIEFYWTHLSGIGALENSLWGVDGGGIRLWLDALTLTHSEREKARNAESSTLEIVKESVRIELDFYPLSVLMDKGILIGVDHEASLRGSLPFVIYRIHTNTHLFLHHTIRFYLTRGLLKEAVRFANNYSDLVYFPHTLEILLHSVLEEEADNEQSNVLLPLVVDFLDHWECALQVVVGCARKTEMSRWTYLFDIVGAPRELFEKCLKTHQLKTASSYLLVLHHLEQLEGTDDAFRLLHKALIEGDLVLSKEIIRFLHTIDPSGLYMQKTMGLIESLASTLPESGNHISPNGLSQLDEEDEEYTKTSLSLERSYSARRREGLGITLEEE</sequence>
<gene>
    <name evidence="5" type="ORF">E3P99_03305</name>
</gene>
<dbReference type="EMBL" id="SPNW01000061">
    <property type="protein sequence ID" value="TIA87224.1"/>
    <property type="molecule type" value="Genomic_DNA"/>
</dbReference>
<dbReference type="InterPro" id="IPR009771">
    <property type="entry name" value="RIC1_C"/>
</dbReference>
<dbReference type="PANTHER" id="PTHR22746">
    <property type="entry name" value="RAB6A-GEF COMPLEX PARTNER PROTEIN 1"/>
    <property type="match status" value="1"/>
</dbReference>
<evidence type="ECO:0000256" key="1">
    <source>
        <dbReference type="ARBA" id="ARBA00004370"/>
    </source>
</evidence>
<dbReference type="GO" id="GO:0006886">
    <property type="term" value="P:intracellular protein transport"/>
    <property type="evidence" value="ECO:0007669"/>
    <property type="project" value="InterPro"/>
</dbReference>
<dbReference type="GO" id="GO:0034066">
    <property type="term" value="C:Ric1-Rgp1 guanyl-nucleotide exchange factor complex"/>
    <property type="evidence" value="ECO:0007669"/>
    <property type="project" value="InterPro"/>
</dbReference>
<dbReference type="OrthoDB" id="67540at2759"/>
<evidence type="ECO:0000313" key="6">
    <source>
        <dbReference type="Proteomes" id="UP000310189"/>
    </source>
</evidence>
<evidence type="ECO:0000256" key="2">
    <source>
        <dbReference type="ARBA" id="ARBA00023136"/>
    </source>
</evidence>
<feature type="region of interest" description="Disordered" evidence="3">
    <location>
        <begin position="801"/>
        <end position="822"/>
    </location>
</feature>
<dbReference type="GO" id="GO:0005829">
    <property type="term" value="C:cytosol"/>
    <property type="evidence" value="ECO:0007669"/>
    <property type="project" value="TreeGrafter"/>
</dbReference>
<reference evidence="5 6" key="1">
    <citation type="submission" date="2019-03" db="EMBL/GenBank/DDBJ databases">
        <title>Sequencing 23 genomes of Wallemia ichthyophaga.</title>
        <authorList>
            <person name="Gostincar C."/>
        </authorList>
    </citation>
    <scope>NUCLEOTIDE SEQUENCE [LARGE SCALE GENOMIC DNA]</scope>
    <source>
        <strain evidence="5 6">EXF-5753</strain>
    </source>
</reference>
<dbReference type="InterPro" id="IPR040096">
    <property type="entry name" value="Ric1"/>
</dbReference>
<dbReference type="GO" id="GO:0042147">
    <property type="term" value="P:retrograde transport, endosome to Golgi"/>
    <property type="evidence" value="ECO:0007669"/>
    <property type="project" value="TreeGrafter"/>
</dbReference>
<keyword evidence="6" id="KW-1185">Reference proteome</keyword>
<dbReference type="AlphaFoldDB" id="A0A4T0FIP3"/>
<organism evidence="5 6">
    <name type="scientific">Wallemia hederae</name>
    <dbReference type="NCBI Taxonomy" id="1540922"/>
    <lineage>
        <taxon>Eukaryota</taxon>
        <taxon>Fungi</taxon>
        <taxon>Dikarya</taxon>
        <taxon>Basidiomycota</taxon>
        <taxon>Wallemiomycotina</taxon>
        <taxon>Wallemiomycetes</taxon>
        <taxon>Wallemiales</taxon>
        <taxon>Wallemiaceae</taxon>
        <taxon>Wallemia</taxon>
    </lineage>
</organism>
<dbReference type="PANTHER" id="PTHR22746:SF10">
    <property type="entry name" value="GUANINE NUCLEOTIDE EXCHANGE FACTOR SUBUNIT RIC1"/>
    <property type="match status" value="1"/>
</dbReference>
<name>A0A4T0FIP3_9BASI</name>
<protein>
    <recommendedName>
        <fullName evidence="4">RIC1 C-terminal alpha solenoid region domain-containing protein</fullName>
    </recommendedName>
</protein>
<evidence type="ECO:0000256" key="3">
    <source>
        <dbReference type="SAM" id="MobiDB-lite"/>
    </source>
</evidence>
<proteinExistence type="predicted"/>
<dbReference type="InterPro" id="IPR015943">
    <property type="entry name" value="WD40/YVTN_repeat-like_dom_sf"/>
</dbReference>
<evidence type="ECO:0000313" key="5">
    <source>
        <dbReference type="EMBL" id="TIA87224.1"/>
    </source>
</evidence>
<evidence type="ECO:0000259" key="4">
    <source>
        <dbReference type="Pfam" id="PF07064"/>
    </source>
</evidence>